<dbReference type="EMBL" id="AMGW01000002">
    <property type="protein sequence ID" value="EXJ63006.1"/>
    <property type="molecule type" value="Genomic_DNA"/>
</dbReference>
<dbReference type="AlphaFoldDB" id="W9WEK1"/>
<feature type="domain" description="AB hydrolase-1" evidence="1">
    <location>
        <begin position="33"/>
        <end position="293"/>
    </location>
</feature>
<dbReference type="Pfam" id="PF12697">
    <property type="entry name" value="Abhydrolase_6"/>
    <property type="match status" value="1"/>
</dbReference>
<evidence type="ECO:0000313" key="2">
    <source>
        <dbReference type="EMBL" id="EXJ63006.1"/>
    </source>
</evidence>
<dbReference type="GeneID" id="19178045"/>
<reference evidence="2 3" key="1">
    <citation type="submission" date="2013-03" db="EMBL/GenBank/DDBJ databases">
        <title>The Genome Sequence of Cladophialophora yegresii CBS 114405.</title>
        <authorList>
            <consortium name="The Broad Institute Genomics Platform"/>
            <person name="Cuomo C."/>
            <person name="de Hoog S."/>
            <person name="Gorbushina A."/>
            <person name="Walker B."/>
            <person name="Young S.K."/>
            <person name="Zeng Q."/>
            <person name="Gargeya S."/>
            <person name="Fitzgerald M."/>
            <person name="Haas B."/>
            <person name="Abouelleil A."/>
            <person name="Allen A.W."/>
            <person name="Alvarado L."/>
            <person name="Arachchi H.M."/>
            <person name="Berlin A.M."/>
            <person name="Chapman S.B."/>
            <person name="Gainer-Dewar J."/>
            <person name="Goldberg J."/>
            <person name="Griggs A."/>
            <person name="Gujja S."/>
            <person name="Hansen M."/>
            <person name="Howarth C."/>
            <person name="Imamovic A."/>
            <person name="Ireland A."/>
            <person name="Larimer J."/>
            <person name="McCowan C."/>
            <person name="Murphy C."/>
            <person name="Pearson M."/>
            <person name="Poon T.W."/>
            <person name="Priest M."/>
            <person name="Roberts A."/>
            <person name="Saif S."/>
            <person name="Shea T."/>
            <person name="Sisk P."/>
            <person name="Sykes S."/>
            <person name="Wortman J."/>
            <person name="Nusbaum C."/>
            <person name="Birren B."/>
        </authorList>
    </citation>
    <scope>NUCLEOTIDE SEQUENCE [LARGE SCALE GENOMIC DNA]</scope>
    <source>
        <strain evidence="2 3">CBS 114405</strain>
    </source>
</reference>
<proteinExistence type="predicted"/>
<dbReference type="Gene3D" id="3.40.50.1820">
    <property type="entry name" value="alpha/beta hydrolase"/>
    <property type="match status" value="1"/>
</dbReference>
<dbReference type="RefSeq" id="XP_007755660.1">
    <property type="nucleotide sequence ID" value="XM_007757470.1"/>
</dbReference>
<comment type="caution">
    <text evidence="2">The sequence shown here is derived from an EMBL/GenBank/DDBJ whole genome shotgun (WGS) entry which is preliminary data.</text>
</comment>
<evidence type="ECO:0000313" key="3">
    <source>
        <dbReference type="Proteomes" id="UP000019473"/>
    </source>
</evidence>
<dbReference type="InterPro" id="IPR000073">
    <property type="entry name" value="AB_hydrolase_1"/>
</dbReference>
<dbReference type="PANTHER" id="PTHR46438">
    <property type="entry name" value="ALPHA/BETA-HYDROLASES SUPERFAMILY PROTEIN"/>
    <property type="match status" value="1"/>
</dbReference>
<dbReference type="HOGENOM" id="CLU_020336_50_2_1"/>
<dbReference type="STRING" id="1182544.W9WEK1"/>
<gene>
    <name evidence="2" type="ORF">A1O7_03450</name>
</gene>
<dbReference type="eggNOG" id="ENOG502T51A">
    <property type="taxonomic scope" value="Eukaryota"/>
</dbReference>
<keyword evidence="3" id="KW-1185">Reference proteome</keyword>
<dbReference type="Proteomes" id="UP000019473">
    <property type="component" value="Unassembled WGS sequence"/>
</dbReference>
<dbReference type="VEuPathDB" id="FungiDB:A1O7_03450"/>
<sequence>MSTSTTKVTAHTVEVNGYTFSYRESGQGQGEPLVLLHGHISDQRAWDELEPRLATRFHVYNYSRRFAWPNRPIRDDERCPWEQDALDLAGLIETWGISPVHVLANSSGAVISLYTAKTRPQLFRTLMVEEPPLVGLFLPSLPPSLPSLLSFLVWHPITFWPVMHFATTTTGPVIALCKEGNYHEAIDTFCSGVINARYWPRLQRNPDRKRQVEDNAKWLCQFFRYSAVPKYGPEDAQRLKVPALVMAGKESTAHQRYTAAELYMVLGSGRKRIAYIDDAAHLMHEDNPQRVFDEVVSFVFEDAAK</sequence>
<protein>
    <recommendedName>
        <fullName evidence="1">AB hydrolase-1 domain-containing protein</fullName>
    </recommendedName>
</protein>
<dbReference type="InterPro" id="IPR029058">
    <property type="entry name" value="AB_hydrolase_fold"/>
</dbReference>
<evidence type="ECO:0000259" key="1">
    <source>
        <dbReference type="Pfam" id="PF12697"/>
    </source>
</evidence>
<accession>W9WEK1</accession>
<organism evidence="2 3">
    <name type="scientific">Cladophialophora yegresii CBS 114405</name>
    <dbReference type="NCBI Taxonomy" id="1182544"/>
    <lineage>
        <taxon>Eukaryota</taxon>
        <taxon>Fungi</taxon>
        <taxon>Dikarya</taxon>
        <taxon>Ascomycota</taxon>
        <taxon>Pezizomycotina</taxon>
        <taxon>Eurotiomycetes</taxon>
        <taxon>Chaetothyriomycetidae</taxon>
        <taxon>Chaetothyriales</taxon>
        <taxon>Herpotrichiellaceae</taxon>
        <taxon>Cladophialophora</taxon>
    </lineage>
</organism>
<name>W9WEK1_9EURO</name>
<dbReference type="OrthoDB" id="408373at2759"/>
<dbReference type="SUPFAM" id="SSF53474">
    <property type="entry name" value="alpha/beta-Hydrolases"/>
    <property type="match status" value="1"/>
</dbReference>